<dbReference type="AlphaFoldDB" id="A0A1G2F194"/>
<accession>A0A1G2F194</accession>
<feature type="domain" description="Glycosyl transferase family 1" evidence="2">
    <location>
        <begin position="2"/>
        <end position="146"/>
    </location>
</feature>
<name>A0A1G2F194_9BACT</name>
<dbReference type="EMBL" id="MHMT01000032">
    <property type="protein sequence ID" value="OGZ31825.1"/>
    <property type="molecule type" value="Genomic_DNA"/>
</dbReference>
<evidence type="ECO:0000256" key="1">
    <source>
        <dbReference type="ARBA" id="ARBA00022679"/>
    </source>
</evidence>
<protein>
    <recommendedName>
        <fullName evidence="2">Glycosyl transferase family 1 domain-containing protein</fullName>
    </recommendedName>
</protein>
<dbReference type="SUPFAM" id="SSF53756">
    <property type="entry name" value="UDP-Glycosyltransferase/glycogen phosphorylase"/>
    <property type="match status" value="1"/>
</dbReference>
<dbReference type="Gene3D" id="3.40.50.2000">
    <property type="entry name" value="Glycogen Phosphorylase B"/>
    <property type="match status" value="1"/>
</dbReference>
<organism evidence="3 4">
    <name type="scientific">Candidatus Portnoybacteria bacterium RBG_13_40_8</name>
    <dbReference type="NCBI Taxonomy" id="1801990"/>
    <lineage>
        <taxon>Bacteria</taxon>
        <taxon>Candidatus Portnoyibacteriota</taxon>
    </lineage>
</organism>
<dbReference type="Pfam" id="PF00534">
    <property type="entry name" value="Glycos_transf_1"/>
    <property type="match status" value="1"/>
</dbReference>
<dbReference type="CDD" id="cd03809">
    <property type="entry name" value="GT4_MtfB-like"/>
    <property type="match status" value="1"/>
</dbReference>
<dbReference type="STRING" id="1801990.A2V69_01020"/>
<sequence>MEYKYILYLGSGHQRKNIDGIIEAFEMLKEKYKIPHKLILAGLKQEGKWEDIIFMGYVDENKKRELLKNADLFVSPSFYEGFGMPVLEAQKMGVPVVASDRGALLEILGNSALLVDPKKTEEIAEAIYKVLNDEYLSKELVRKGYENVQRFSWSKCAEETLKIISN</sequence>
<proteinExistence type="predicted"/>
<dbReference type="Proteomes" id="UP000177810">
    <property type="component" value="Unassembled WGS sequence"/>
</dbReference>
<comment type="caution">
    <text evidence="3">The sequence shown here is derived from an EMBL/GenBank/DDBJ whole genome shotgun (WGS) entry which is preliminary data.</text>
</comment>
<dbReference type="GO" id="GO:0016757">
    <property type="term" value="F:glycosyltransferase activity"/>
    <property type="evidence" value="ECO:0007669"/>
    <property type="project" value="InterPro"/>
</dbReference>
<dbReference type="InterPro" id="IPR001296">
    <property type="entry name" value="Glyco_trans_1"/>
</dbReference>
<gene>
    <name evidence="3" type="ORF">A2V69_01020</name>
</gene>
<evidence type="ECO:0000313" key="4">
    <source>
        <dbReference type="Proteomes" id="UP000177810"/>
    </source>
</evidence>
<evidence type="ECO:0000313" key="3">
    <source>
        <dbReference type="EMBL" id="OGZ31825.1"/>
    </source>
</evidence>
<keyword evidence="1" id="KW-0808">Transferase</keyword>
<dbReference type="PANTHER" id="PTHR46401">
    <property type="entry name" value="GLYCOSYLTRANSFERASE WBBK-RELATED"/>
    <property type="match status" value="1"/>
</dbReference>
<dbReference type="PANTHER" id="PTHR46401:SF2">
    <property type="entry name" value="GLYCOSYLTRANSFERASE WBBK-RELATED"/>
    <property type="match status" value="1"/>
</dbReference>
<evidence type="ECO:0000259" key="2">
    <source>
        <dbReference type="Pfam" id="PF00534"/>
    </source>
</evidence>
<reference evidence="3 4" key="1">
    <citation type="journal article" date="2016" name="Nat. Commun.">
        <title>Thousands of microbial genomes shed light on interconnected biogeochemical processes in an aquifer system.</title>
        <authorList>
            <person name="Anantharaman K."/>
            <person name="Brown C.T."/>
            <person name="Hug L.A."/>
            <person name="Sharon I."/>
            <person name="Castelle C.J."/>
            <person name="Probst A.J."/>
            <person name="Thomas B.C."/>
            <person name="Singh A."/>
            <person name="Wilkins M.J."/>
            <person name="Karaoz U."/>
            <person name="Brodie E.L."/>
            <person name="Williams K.H."/>
            <person name="Hubbard S.S."/>
            <person name="Banfield J.F."/>
        </authorList>
    </citation>
    <scope>NUCLEOTIDE SEQUENCE [LARGE SCALE GENOMIC DNA]</scope>
</reference>